<dbReference type="Pfam" id="PF05016">
    <property type="entry name" value="ParE_toxin"/>
    <property type="match status" value="1"/>
</dbReference>
<dbReference type="EMBL" id="CP012672">
    <property type="protein sequence ID" value="AUX30396.1"/>
    <property type="molecule type" value="Genomic_DNA"/>
</dbReference>
<sequence>MRVAVYFSPQALAQLQAAHTWWKNHRPSAPRLLREELAEALALLRTAPMAGAPYPHRQLRDVRRIVLQRTRYYLYYVIRSDGVAILAVSSALRGRDPRLR</sequence>
<dbReference type="InterPro" id="IPR007712">
    <property type="entry name" value="RelE/ParE_toxin"/>
</dbReference>
<evidence type="ECO:0000313" key="4">
    <source>
        <dbReference type="Proteomes" id="UP000295497"/>
    </source>
</evidence>
<dbReference type="PANTHER" id="PTHR33755:SF8">
    <property type="entry name" value="TOXIN PARE2"/>
    <property type="match status" value="1"/>
</dbReference>
<organism evidence="3 4">
    <name type="scientific">Sorangium cellulosum</name>
    <name type="common">Polyangium cellulosum</name>
    <dbReference type="NCBI Taxonomy" id="56"/>
    <lineage>
        <taxon>Bacteria</taxon>
        <taxon>Pseudomonadati</taxon>
        <taxon>Myxococcota</taxon>
        <taxon>Polyangia</taxon>
        <taxon>Polyangiales</taxon>
        <taxon>Polyangiaceae</taxon>
        <taxon>Sorangium</taxon>
    </lineage>
</organism>
<dbReference type="PANTHER" id="PTHR33755">
    <property type="entry name" value="TOXIN PARE1-RELATED"/>
    <property type="match status" value="1"/>
</dbReference>
<keyword evidence="2" id="KW-1277">Toxin-antitoxin system</keyword>
<evidence type="ECO:0008006" key="5">
    <source>
        <dbReference type="Google" id="ProtNLM"/>
    </source>
</evidence>
<dbReference type="InterPro" id="IPR035093">
    <property type="entry name" value="RelE/ParE_toxin_dom_sf"/>
</dbReference>
<name>A0A4P2QKV0_SORCE</name>
<evidence type="ECO:0000256" key="2">
    <source>
        <dbReference type="ARBA" id="ARBA00022649"/>
    </source>
</evidence>
<dbReference type="Proteomes" id="UP000295497">
    <property type="component" value="Chromosome"/>
</dbReference>
<evidence type="ECO:0000313" key="3">
    <source>
        <dbReference type="EMBL" id="AUX30396.1"/>
    </source>
</evidence>
<proteinExistence type="inferred from homology"/>
<reference evidence="3 4" key="1">
    <citation type="submission" date="2015-09" db="EMBL/GenBank/DDBJ databases">
        <title>Sorangium comparison.</title>
        <authorList>
            <person name="Zaburannyi N."/>
            <person name="Bunk B."/>
            <person name="Overmann J."/>
            <person name="Mueller R."/>
        </authorList>
    </citation>
    <scope>NUCLEOTIDE SEQUENCE [LARGE SCALE GENOMIC DNA]</scope>
    <source>
        <strain evidence="3 4">So ce836</strain>
    </source>
</reference>
<gene>
    <name evidence="3" type="ORF">SOCE836_024990</name>
</gene>
<accession>A0A4P2QKV0</accession>
<evidence type="ECO:0000256" key="1">
    <source>
        <dbReference type="ARBA" id="ARBA00006226"/>
    </source>
</evidence>
<protein>
    <recommendedName>
        <fullName evidence="5">Plasmid stabilization protein</fullName>
    </recommendedName>
</protein>
<dbReference type="InterPro" id="IPR051803">
    <property type="entry name" value="TA_system_RelE-like_toxin"/>
</dbReference>
<dbReference type="RefSeq" id="WP_129574390.1">
    <property type="nucleotide sequence ID" value="NZ_CP012672.1"/>
</dbReference>
<dbReference type="Gene3D" id="3.30.2310.20">
    <property type="entry name" value="RelE-like"/>
    <property type="match status" value="1"/>
</dbReference>
<dbReference type="AlphaFoldDB" id="A0A4P2QKV0"/>
<comment type="similarity">
    <text evidence="1">Belongs to the RelE toxin family.</text>
</comment>